<keyword evidence="1" id="KW-0472">Membrane</keyword>
<reference evidence="3" key="1">
    <citation type="journal article" date="2020" name="Stud. Mycol.">
        <title>101 Dothideomycetes genomes: a test case for predicting lifestyles and emergence of pathogens.</title>
        <authorList>
            <person name="Haridas S."/>
            <person name="Albert R."/>
            <person name="Binder M."/>
            <person name="Bloem J."/>
            <person name="Labutti K."/>
            <person name="Salamov A."/>
            <person name="Andreopoulos B."/>
            <person name="Baker S."/>
            <person name="Barry K."/>
            <person name="Bills G."/>
            <person name="Bluhm B."/>
            <person name="Cannon C."/>
            <person name="Castanera R."/>
            <person name="Culley D."/>
            <person name="Daum C."/>
            <person name="Ezra D."/>
            <person name="Gonzalez J."/>
            <person name="Henrissat B."/>
            <person name="Kuo A."/>
            <person name="Liang C."/>
            <person name="Lipzen A."/>
            <person name="Lutzoni F."/>
            <person name="Magnuson J."/>
            <person name="Mondo S."/>
            <person name="Nolan M."/>
            <person name="Ohm R."/>
            <person name="Pangilinan J."/>
            <person name="Park H.-J."/>
            <person name="Ramirez L."/>
            <person name="Alfaro M."/>
            <person name="Sun H."/>
            <person name="Tritt A."/>
            <person name="Yoshinaga Y."/>
            <person name="Zwiers L.-H."/>
            <person name="Turgeon B."/>
            <person name="Goodwin S."/>
            <person name="Spatafora J."/>
            <person name="Crous P."/>
            <person name="Grigoriev I."/>
        </authorList>
    </citation>
    <scope>NUCLEOTIDE SEQUENCE</scope>
    <source>
        <strain evidence="3">CBS 675.92</strain>
    </source>
</reference>
<keyword evidence="1" id="KW-0812">Transmembrane</keyword>
<evidence type="ECO:0000259" key="2">
    <source>
        <dbReference type="Pfam" id="PF24864"/>
    </source>
</evidence>
<keyword evidence="1" id="KW-1133">Transmembrane helix</keyword>
<dbReference type="Proteomes" id="UP000800035">
    <property type="component" value="Unassembled WGS sequence"/>
</dbReference>
<sequence length="577" mass="67929">MYKYGVKCQWRDFKKAARNWFKRHPLIKKMSVLIIIPPCFILYYTSVAIFWVYESLEQGWREPKRWLLKEEEIRRRKEQREKRDSIKILPTRRPRALSLAAGGTRVECGVEIPVEMSVRSVAEESKGKRREENVVVKKVEEQRIVDQLGTCQLWKLPFEVRQQVWKYAVGGNHIHIMRRKGRLGNVYCSADDPTDPIRRDLCLSTRDENGCYIPTAWPRDTYPLALLSICRQIYTETVGLLYTHNTFAFDEPDTVQLFYQTVLPSRSRLIKSIHFTPNARNDIYSRSHWNRMISWGYEPRTNELHKWWHCLHWLTTVREASLSRLTVTPTFGRLFAQPTGGAHMCVWMQNLVSSLNHLEVSGKKVDVTLTWPKDAWEDLPPHVAPPPNWWAMNKNIPSPLRMTLREYGYPVKTDFMAFFTPFHLQCLHCRDYTIIRKATKGFAEVSTIEAKNTDLVLAGDPNIATVHAPRLGDPRNSVRTRYITFHSFCGGWVEFEYHSPSKKWTATFGAREIADEEAERHLKEWPERYPVLESPHEMLQGLDDLDEGFIRTRLQSWYTIDSQTKERFYRNVGWYRE</sequence>
<dbReference type="OrthoDB" id="4757095at2759"/>
<evidence type="ECO:0000313" key="4">
    <source>
        <dbReference type="Proteomes" id="UP000800035"/>
    </source>
</evidence>
<feature type="domain" description="DUF7730" evidence="2">
    <location>
        <begin position="151"/>
        <end position="326"/>
    </location>
</feature>
<dbReference type="InterPro" id="IPR056632">
    <property type="entry name" value="DUF7730"/>
</dbReference>
<evidence type="ECO:0000313" key="3">
    <source>
        <dbReference type="EMBL" id="KAF1957031.1"/>
    </source>
</evidence>
<organism evidence="3 4">
    <name type="scientific">Byssothecium circinans</name>
    <dbReference type="NCBI Taxonomy" id="147558"/>
    <lineage>
        <taxon>Eukaryota</taxon>
        <taxon>Fungi</taxon>
        <taxon>Dikarya</taxon>
        <taxon>Ascomycota</taxon>
        <taxon>Pezizomycotina</taxon>
        <taxon>Dothideomycetes</taxon>
        <taxon>Pleosporomycetidae</taxon>
        <taxon>Pleosporales</taxon>
        <taxon>Massarineae</taxon>
        <taxon>Massarinaceae</taxon>
        <taxon>Byssothecium</taxon>
    </lineage>
</organism>
<protein>
    <recommendedName>
        <fullName evidence="2">DUF7730 domain-containing protein</fullName>
    </recommendedName>
</protein>
<dbReference type="Pfam" id="PF24864">
    <property type="entry name" value="DUF7730"/>
    <property type="match status" value="1"/>
</dbReference>
<feature type="transmembrane region" description="Helical" evidence="1">
    <location>
        <begin position="32"/>
        <end position="53"/>
    </location>
</feature>
<accession>A0A6A5TWM7</accession>
<dbReference type="AlphaFoldDB" id="A0A6A5TWM7"/>
<dbReference type="PANTHER" id="PTHR38790">
    <property type="entry name" value="2EXR DOMAIN-CONTAINING PROTEIN-RELATED"/>
    <property type="match status" value="1"/>
</dbReference>
<gene>
    <name evidence="3" type="ORF">CC80DRAFT_504127</name>
</gene>
<name>A0A6A5TWM7_9PLEO</name>
<proteinExistence type="predicted"/>
<dbReference type="EMBL" id="ML976990">
    <property type="protein sequence ID" value="KAF1957031.1"/>
    <property type="molecule type" value="Genomic_DNA"/>
</dbReference>
<evidence type="ECO:0000256" key="1">
    <source>
        <dbReference type="SAM" id="Phobius"/>
    </source>
</evidence>
<keyword evidence="4" id="KW-1185">Reference proteome</keyword>